<protein>
    <recommendedName>
        <fullName evidence="6">HAT C-terminal dimerisation domain-containing protein</fullName>
    </recommendedName>
</protein>
<dbReference type="GO" id="GO:0008270">
    <property type="term" value="F:zinc ion binding"/>
    <property type="evidence" value="ECO:0007669"/>
    <property type="project" value="UniProtKB-KW"/>
</dbReference>
<dbReference type="PANTHER" id="PTHR46481:SF10">
    <property type="entry name" value="ZINC FINGER BED DOMAIN-CONTAINING PROTEIN 39"/>
    <property type="match status" value="1"/>
</dbReference>
<evidence type="ECO:0000256" key="2">
    <source>
        <dbReference type="ARBA" id="ARBA00022723"/>
    </source>
</evidence>
<comment type="subcellular location">
    <subcellularLocation>
        <location evidence="1">Nucleus</location>
    </subcellularLocation>
</comment>
<dbReference type="HOGENOM" id="CLU_009123_13_0_1"/>
<keyword evidence="5" id="KW-0539">Nucleus</keyword>
<dbReference type="Pfam" id="PF05699">
    <property type="entry name" value="Dimer_Tnp_hAT"/>
    <property type="match status" value="1"/>
</dbReference>
<evidence type="ECO:0000313" key="8">
    <source>
        <dbReference type="Proteomes" id="UP000008064"/>
    </source>
</evidence>
<reference evidence="8" key="1">
    <citation type="journal article" date="2011" name="Science">
        <title>The plant cell wall-decomposing machinery underlies the functional diversity of forest fungi.</title>
        <authorList>
            <person name="Eastwood D.C."/>
            <person name="Floudas D."/>
            <person name="Binder M."/>
            <person name="Majcherczyk A."/>
            <person name="Schneider P."/>
            <person name="Aerts A."/>
            <person name="Asiegbu F.O."/>
            <person name="Baker S.E."/>
            <person name="Barry K."/>
            <person name="Bendiksby M."/>
            <person name="Blumentritt M."/>
            <person name="Coutinho P.M."/>
            <person name="Cullen D."/>
            <person name="de Vries R.P."/>
            <person name="Gathman A."/>
            <person name="Goodell B."/>
            <person name="Henrissat B."/>
            <person name="Ihrmark K."/>
            <person name="Kauserud H."/>
            <person name="Kohler A."/>
            <person name="LaButti K."/>
            <person name="Lapidus A."/>
            <person name="Lavin J.L."/>
            <person name="Lee Y.-H."/>
            <person name="Lindquist E."/>
            <person name="Lilly W."/>
            <person name="Lucas S."/>
            <person name="Morin E."/>
            <person name="Murat C."/>
            <person name="Oguiza J.A."/>
            <person name="Park J."/>
            <person name="Pisabarro A.G."/>
            <person name="Riley R."/>
            <person name="Rosling A."/>
            <person name="Salamov A."/>
            <person name="Schmidt O."/>
            <person name="Schmutz J."/>
            <person name="Skrede I."/>
            <person name="Stenlid J."/>
            <person name="Wiebenga A."/>
            <person name="Xie X."/>
            <person name="Kuees U."/>
            <person name="Hibbett D.S."/>
            <person name="Hoffmeister D."/>
            <person name="Hoegberg N."/>
            <person name="Martin F."/>
            <person name="Grigoriev I.V."/>
            <person name="Watkinson S.C."/>
        </authorList>
    </citation>
    <scope>NUCLEOTIDE SEQUENCE [LARGE SCALE GENOMIC DNA]</scope>
    <source>
        <strain evidence="8">S7.9</strain>
    </source>
</reference>
<dbReference type="InterPro" id="IPR008906">
    <property type="entry name" value="HATC_C_dom"/>
</dbReference>
<evidence type="ECO:0000259" key="6">
    <source>
        <dbReference type="Pfam" id="PF05699"/>
    </source>
</evidence>
<organism evidence="8">
    <name type="scientific">Serpula lacrymans var. lacrymans (strain S7.9)</name>
    <name type="common">Dry rot fungus</name>
    <dbReference type="NCBI Taxonomy" id="578457"/>
    <lineage>
        <taxon>Eukaryota</taxon>
        <taxon>Fungi</taxon>
        <taxon>Dikarya</taxon>
        <taxon>Basidiomycota</taxon>
        <taxon>Agaricomycotina</taxon>
        <taxon>Agaricomycetes</taxon>
        <taxon>Agaricomycetidae</taxon>
        <taxon>Boletales</taxon>
        <taxon>Coniophorineae</taxon>
        <taxon>Serpulaceae</taxon>
        <taxon>Serpula</taxon>
    </lineage>
</organism>
<evidence type="ECO:0000256" key="3">
    <source>
        <dbReference type="ARBA" id="ARBA00022771"/>
    </source>
</evidence>
<dbReference type="EMBL" id="GL945435">
    <property type="protein sequence ID" value="EGO23754.1"/>
    <property type="molecule type" value="Genomic_DNA"/>
</dbReference>
<feature type="domain" description="HAT C-terminal dimerisation" evidence="6">
    <location>
        <begin position="15"/>
        <end position="94"/>
    </location>
</feature>
<gene>
    <name evidence="7" type="ORF">SERLADRAFT_470064</name>
</gene>
<proteinExistence type="predicted"/>
<name>F8NYT3_SERL9</name>
<dbReference type="KEGG" id="sla:SERLADRAFT_470064"/>
<evidence type="ECO:0000256" key="5">
    <source>
        <dbReference type="ARBA" id="ARBA00023242"/>
    </source>
</evidence>
<keyword evidence="4" id="KW-0862">Zinc</keyword>
<dbReference type="GeneID" id="18819699"/>
<dbReference type="OrthoDB" id="1715602at2759"/>
<dbReference type="PANTHER" id="PTHR46481">
    <property type="entry name" value="ZINC FINGER BED DOMAIN-CONTAINING PROTEIN 4"/>
    <property type="match status" value="1"/>
</dbReference>
<keyword evidence="2" id="KW-0479">Metal-binding</keyword>
<sequence length="125" mass="14492">MFQSYPPALRVSLDELQEYLCQPVEKTKDPLKWWVNNQHSYPNLHRMALNYLSIPATSTAVERIFSQGWQLLHFTRNRLSPSSTRAFLCLGSWLRCELISSADLVKIIKQLGKRKLDTTEAIDVQ</sequence>
<evidence type="ECO:0000256" key="4">
    <source>
        <dbReference type="ARBA" id="ARBA00022833"/>
    </source>
</evidence>
<accession>F8NYT3</accession>
<dbReference type="InterPro" id="IPR012337">
    <property type="entry name" value="RNaseH-like_sf"/>
</dbReference>
<dbReference type="Proteomes" id="UP000008064">
    <property type="component" value="Unassembled WGS sequence"/>
</dbReference>
<dbReference type="InterPro" id="IPR052035">
    <property type="entry name" value="ZnF_BED_domain_contain"/>
</dbReference>
<keyword evidence="3" id="KW-0863">Zinc-finger</keyword>
<dbReference type="GO" id="GO:0005634">
    <property type="term" value="C:nucleus"/>
    <property type="evidence" value="ECO:0007669"/>
    <property type="project" value="UniProtKB-SubCell"/>
</dbReference>
<dbReference type="RefSeq" id="XP_007319516.1">
    <property type="nucleotide sequence ID" value="XM_007319454.1"/>
</dbReference>
<dbReference type="GO" id="GO:0046983">
    <property type="term" value="F:protein dimerization activity"/>
    <property type="evidence" value="ECO:0007669"/>
    <property type="project" value="InterPro"/>
</dbReference>
<dbReference type="AlphaFoldDB" id="F8NYT3"/>
<evidence type="ECO:0000256" key="1">
    <source>
        <dbReference type="ARBA" id="ARBA00004123"/>
    </source>
</evidence>
<dbReference type="SUPFAM" id="SSF53098">
    <property type="entry name" value="Ribonuclease H-like"/>
    <property type="match status" value="1"/>
</dbReference>
<evidence type="ECO:0000313" key="7">
    <source>
        <dbReference type="EMBL" id="EGO23754.1"/>
    </source>
</evidence>